<gene>
    <name evidence="3" type="ORF">PYCCODRAFT_1361373</name>
</gene>
<feature type="domain" description="DUF6570" evidence="2">
    <location>
        <begin position="137"/>
        <end position="278"/>
    </location>
</feature>
<dbReference type="InterPro" id="IPR046700">
    <property type="entry name" value="DUF6570"/>
</dbReference>
<dbReference type="EMBL" id="KZ084091">
    <property type="protein sequence ID" value="OSD06157.1"/>
    <property type="molecule type" value="Genomic_DNA"/>
</dbReference>
<feature type="domain" description="Helitron helicase-like" evidence="1">
    <location>
        <begin position="428"/>
        <end position="623"/>
    </location>
</feature>
<evidence type="ECO:0000313" key="4">
    <source>
        <dbReference type="Proteomes" id="UP000193067"/>
    </source>
</evidence>
<evidence type="ECO:0000259" key="1">
    <source>
        <dbReference type="Pfam" id="PF14214"/>
    </source>
</evidence>
<reference evidence="3 4" key="1">
    <citation type="journal article" date="2015" name="Biotechnol. Biofuels">
        <title>Enhanced degradation of softwood versus hardwood by the white-rot fungus Pycnoporus coccineus.</title>
        <authorList>
            <person name="Couturier M."/>
            <person name="Navarro D."/>
            <person name="Chevret D."/>
            <person name="Henrissat B."/>
            <person name="Piumi F."/>
            <person name="Ruiz-Duenas F.J."/>
            <person name="Martinez A.T."/>
            <person name="Grigoriev I.V."/>
            <person name="Riley R."/>
            <person name="Lipzen A."/>
            <person name="Berrin J.G."/>
            <person name="Master E.R."/>
            <person name="Rosso M.N."/>
        </authorList>
    </citation>
    <scope>NUCLEOTIDE SEQUENCE [LARGE SCALE GENOMIC DNA]</scope>
    <source>
        <strain evidence="3 4">BRFM310</strain>
    </source>
</reference>
<dbReference type="Pfam" id="PF14214">
    <property type="entry name" value="Helitron_like_N"/>
    <property type="match status" value="1"/>
</dbReference>
<proteinExistence type="predicted"/>
<sequence length="623" mass="70354">MDVPASEPNAHLTSEQVPLSVDEPAELSDSHLDIADDELQRSIIAQWEQAMSMASLAEYVCAVCGRKTSLQQLVDVHPSRIDLRLLRNDELPVHVRPSTYNLEAYDRAILHPKGLTTCRERGNLSVCRQCFKPLCDGKMPRFALANWLYYGHDVLPAEVKQAFRAATPVERVLISRARASKISYKFSQLSGHYLEGTDHRISQSCLKGNIAIHPQDATHLNEVLPPTEDVIRDTVCAVFVGETKPTRETIAKLRPVLVRKSRVKCMIEFLIANNPWYSITPQFRGFSQQNLDQLFGHDAVHIDESVPCSIEIGHIQHNDALAGATDDYVAGRDDNLHPGEDNVLMENVGYTDSTESPVDYKGMTLRALAHCLKGGTFVKSQAGSRLIPDFENPRLLSWLFPHLDPWGIGGFYDARRRIALSLDQQLKYLLMLDDSPFRDDPDFAFVYYNIRQKRAVFDSMTFRVAASQREYVTSQLLQLDVSRLEKLIAAFKANPHHQVHDTGDAAIMNLLLKVNTVAHDLPGSNGYKVMLRNQIRGMTNFLGTPTLFVTLNPSDRDHPLVRLYSGQDIDVDSEMRGEELDRWQRTMLAAGKPSACARFFDRMIKQFIQVILRFKSPQRGLFG</sequence>
<protein>
    <submittedName>
        <fullName evidence="3">Uncharacterized protein</fullName>
    </submittedName>
</protein>
<keyword evidence="4" id="KW-1185">Reference proteome</keyword>
<accession>A0A1Y2IYL3</accession>
<dbReference type="InterPro" id="IPR025476">
    <property type="entry name" value="Helitron_helicase-like"/>
</dbReference>
<dbReference type="OrthoDB" id="2738800at2759"/>
<dbReference type="Pfam" id="PF20209">
    <property type="entry name" value="DUF6570"/>
    <property type="match status" value="1"/>
</dbReference>
<dbReference type="Proteomes" id="UP000193067">
    <property type="component" value="Unassembled WGS sequence"/>
</dbReference>
<evidence type="ECO:0000259" key="2">
    <source>
        <dbReference type="Pfam" id="PF20209"/>
    </source>
</evidence>
<organism evidence="3 4">
    <name type="scientific">Trametes coccinea (strain BRFM310)</name>
    <name type="common">Pycnoporus coccineus</name>
    <dbReference type="NCBI Taxonomy" id="1353009"/>
    <lineage>
        <taxon>Eukaryota</taxon>
        <taxon>Fungi</taxon>
        <taxon>Dikarya</taxon>
        <taxon>Basidiomycota</taxon>
        <taxon>Agaricomycotina</taxon>
        <taxon>Agaricomycetes</taxon>
        <taxon>Polyporales</taxon>
        <taxon>Polyporaceae</taxon>
        <taxon>Trametes</taxon>
    </lineage>
</organism>
<dbReference type="STRING" id="1353009.A0A1Y2IYL3"/>
<feature type="non-terminal residue" evidence="3">
    <location>
        <position position="623"/>
    </location>
</feature>
<dbReference type="AlphaFoldDB" id="A0A1Y2IYL3"/>
<name>A0A1Y2IYL3_TRAC3</name>
<evidence type="ECO:0000313" key="3">
    <source>
        <dbReference type="EMBL" id="OSD06157.1"/>
    </source>
</evidence>